<accession>A0A5M3TAX1</accession>
<dbReference type="RefSeq" id="WP_006616048.1">
    <property type="nucleotide sequence ID" value="NZ_BIMW01000217.1"/>
</dbReference>
<sequence length="252" mass="29118">MNNPNEKLNLANQDFNNQQFYQAADLDQEIIQDNPQLKQQGLSIRLAHCLVLSGNWSMISGNLTPGTNYLDVSGWLNSLFQGKPVNAENQPIPWYTYPAIEFLEDKINSDSLVFEFGGGQSTLWWSNRVKQVISIESDEGWFNQIYQPMPENVQLNLESDEQKYADFILQYPDKYFDIIIVDGINRNLCLENSLRKIKENGLLIFDNIDDHRYDSSIKLLASEGYKKIDFWGLIPGYIYKNCTSLFFKSTEI</sequence>
<dbReference type="Gene3D" id="3.40.50.150">
    <property type="entry name" value="Vaccinia Virus protein VP39"/>
    <property type="match status" value="1"/>
</dbReference>
<evidence type="ECO:0000313" key="1">
    <source>
        <dbReference type="EMBL" id="GCE96654.1"/>
    </source>
</evidence>
<organism evidence="1 2">
    <name type="scientific">Limnospira platensis NIES-46</name>
    <dbReference type="NCBI Taxonomy" id="1236695"/>
    <lineage>
        <taxon>Bacteria</taxon>
        <taxon>Bacillati</taxon>
        <taxon>Cyanobacteriota</taxon>
        <taxon>Cyanophyceae</taxon>
        <taxon>Oscillatoriophycideae</taxon>
        <taxon>Oscillatoriales</taxon>
        <taxon>Sirenicapillariaceae</taxon>
        <taxon>Limnospira</taxon>
    </lineage>
</organism>
<proteinExistence type="predicted"/>
<protein>
    <submittedName>
        <fullName evidence="1">Uncharacterized protein</fullName>
    </submittedName>
</protein>
<keyword evidence="2" id="KW-1185">Reference proteome</keyword>
<evidence type="ECO:0000313" key="2">
    <source>
        <dbReference type="Proteomes" id="UP000326169"/>
    </source>
</evidence>
<gene>
    <name evidence="1" type="ORF">NIES46_47260</name>
</gene>
<dbReference type="GeneID" id="301685436"/>
<name>A0A5M3TAX1_LIMPL</name>
<dbReference type="InterPro" id="IPR029063">
    <property type="entry name" value="SAM-dependent_MTases_sf"/>
</dbReference>
<dbReference type="EMBL" id="BIMW01000217">
    <property type="protein sequence ID" value="GCE96654.1"/>
    <property type="molecule type" value="Genomic_DNA"/>
</dbReference>
<dbReference type="SUPFAM" id="SSF53335">
    <property type="entry name" value="S-adenosyl-L-methionine-dependent methyltransferases"/>
    <property type="match status" value="1"/>
</dbReference>
<comment type="caution">
    <text evidence="1">The sequence shown here is derived from an EMBL/GenBank/DDBJ whole genome shotgun (WGS) entry which is preliminary data.</text>
</comment>
<dbReference type="Proteomes" id="UP000326169">
    <property type="component" value="Unassembled WGS sequence"/>
</dbReference>
<reference evidence="1 2" key="1">
    <citation type="journal article" date="2019" name="J Genomics">
        <title>The Draft Genome of a Hydrogen-producing Cyanobacterium, Arthrospira platensis NIES-46.</title>
        <authorList>
            <person name="Suzuki S."/>
            <person name="Yamaguchi H."/>
            <person name="Kawachi M."/>
        </authorList>
    </citation>
    <scope>NUCLEOTIDE SEQUENCE [LARGE SCALE GENOMIC DNA]</scope>
    <source>
        <strain evidence="1 2">NIES-46</strain>
    </source>
</reference>